<organism evidence="1 2">
    <name type="scientific">Vigna mungo</name>
    <name type="common">Black gram</name>
    <name type="synonym">Phaseolus mungo</name>
    <dbReference type="NCBI Taxonomy" id="3915"/>
    <lineage>
        <taxon>Eukaryota</taxon>
        <taxon>Viridiplantae</taxon>
        <taxon>Streptophyta</taxon>
        <taxon>Embryophyta</taxon>
        <taxon>Tracheophyta</taxon>
        <taxon>Spermatophyta</taxon>
        <taxon>Magnoliopsida</taxon>
        <taxon>eudicotyledons</taxon>
        <taxon>Gunneridae</taxon>
        <taxon>Pentapetalae</taxon>
        <taxon>rosids</taxon>
        <taxon>fabids</taxon>
        <taxon>Fabales</taxon>
        <taxon>Fabaceae</taxon>
        <taxon>Papilionoideae</taxon>
        <taxon>50 kb inversion clade</taxon>
        <taxon>NPAAA clade</taxon>
        <taxon>indigoferoid/millettioid clade</taxon>
        <taxon>Phaseoleae</taxon>
        <taxon>Vigna</taxon>
    </lineage>
</organism>
<protein>
    <submittedName>
        <fullName evidence="1">Uncharacterized protein</fullName>
    </submittedName>
</protein>
<name>A0AAQ3RHW0_VIGMU</name>
<accession>A0AAQ3RHW0</accession>
<dbReference type="EMBL" id="CP144691">
    <property type="protein sequence ID" value="WVY93357.1"/>
    <property type="molecule type" value="Genomic_DNA"/>
</dbReference>
<keyword evidence="2" id="KW-1185">Reference proteome</keyword>
<reference evidence="1 2" key="1">
    <citation type="journal article" date="2023" name="Life. Sci Alliance">
        <title>Evolutionary insights into 3D genome organization and epigenetic landscape of Vigna mungo.</title>
        <authorList>
            <person name="Junaid A."/>
            <person name="Singh B."/>
            <person name="Bhatia S."/>
        </authorList>
    </citation>
    <scope>NUCLEOTIDE SEQUENCE [LARGE SCALE GENOMIC DNA]</scope>
    <source>
        <strain evidence="1">Urdbean</strain>
    </source>
</reference>
<dbReference type="Proteomes" id="UP001374535">
    <property type="component" value="Chromosome 10"/>
</dbReference>
<dbReference type="AlphaFoldDB" id="A0AAQ3RHW0"/>
<proteinExistence type="predicted"/>
<gene>
    <name evidence="1" type="ORF">V8G54_032445</name>
</gene>
<sequence>MYVGIRTTFYQWTQEAALSVTNQIIESDSAVPEVKVCTAALDLMLQILNWDFRSNNSDTKLNVNVFSSGVRQDGDSLKKSECHVVQVMSWFAYLTMHMHLIELNVTHYKLVTIAH</sequence>
<evidence type="ECO:0000313" key="2">
    <source>
        <dbReference type="Proteomes" id="UP001374535"/>
    </source>
</evidence>
<evidence type="ECO:0000313" key="1">
    <source>
        <dbReference type="EMBL" id="WVY93357.1"/>
    </source>
</evidence>